<evidence type="ECO:0000256" key="2">
    <source>
        <dbReference type="ARBA" id="ARBA00022827"/>
    </source>
</evidence>
<keyword evidence="7" id="KW-1185">Reference proteome</keyword>
<evidence type="ECO:0000313" key="6">
    <source>
        <dbReference type="EMBL" id="OAG34731.1"/>
    </source>
</evidence>
<organism evidence="6 7">
    <name type="scientific">Fonsecaea monophora</name>
    <dbReference type="NCBI Taxonomy" id="254056"/>
    <lineage>
        <taxon>Eukaryota</taxon>
        <taxon>Fungi</taxon>
        <taxon>Dikarya</taxon>
        <taxon>Ascomycota</taxon>
        <taxon>Pezizomycotina</taxon>
        <taxon>Eurotiomycetes</taxon>
        <taxon>Chaetothyriomycetidae</taxon>
        <taxon>Chaetothyriales</taxon>
        <taxon>Herpotrichiellaceae</taxon>
        <taxon>Fonsecaea</taxon>
    </lineage>
</organism>
<dbReference type="GeneID" id="34606223"/>
<name>A0A177ETH9_9EURO</name>
<evidence type="ECO:0000259" key="5">
    <source>
        <dbReference type="Pfam" id="PF01636"/>
    </source>
</evidence>
<dbReference type="PANTHER" id="PTHR36091">
    <property type="entry name" value="ALTERED INHERITANCE OF MITOCHONDRIA PROTEIN 9, MITOCHONDRIAL"/>
    <property type="match status" value="1"/>
</dbReference>
<dbReference type="InterPro" id="IPR011009">
    <property type="entry name" value="Kinase-like_dom_sf"/>
</dbReference>
<dbReference type="InterPro" id="IPR002938">
    <property type="entry name" value="FAD-bd"/>
</dbReference>
<keyword evidence="2" id="KW-0274">FAD</keyword>
<dbReference type="Pfam" id="PF01636">
    <property type="entry name" value="APH"/>
    <property type="match status" value="2"/>
</dbReference>
<accession>A0A177ETH9</accession>
<gene>
    <name evidence="6" type="ORF">AYO21_11123</name>
</gene>
<protein>
    <submittedName>
        <fullName evidence="6">Ribosome assembly protein 1</fullName>
    </submittedName>
</protein>
<feature type="domain" description="Aminoglycoside phosphotransferase" evidence="5">
    <location>
        <begin position="23"/>
        <end position="141"/>
    </location>
</feature>
<keyword evidence="1" id="KW-0285">Flavoprotein</keyword>
<evidence type="ECO:0000256" key="3">
    <source>
        <dbReference type="ARBA" id="ARBA00023002"/>
    </source>
</evidence>
<dbReference type="InterPro" id="IPR002575">
    <property type="entry name" value="Aminoglycoside_PTrfase"/>
</dbReference>
<dbReference type="AlphaFoldDB" id="A0A177ETH9"/>
<dbReference type="PANTHER" id="PTHR36091:SF2">
    <property type="entry name" value="AMINOGLYCOSIDE PHOSPHOTRANSFERASE DOMAIN-CONTAINING PROTEIN"/>
    <property type="match status" value="1"/>
</dbReference>
<dbReference type="SUPFAM" id="SSF56112">
    <property type="entry name" value="Protein kinase-like (PK-like)"/>
    <property type="match status" value="1"/>
</dbReference>
<evidence type="ECO:0000256" key="1">
    <source>
        <dbReference type="ARBA" id="ARBA00022630"/>
    </source>
</evidence>
<dbReference type="Proteomes" id="UP000077002">
    <property type="component" value="Unassembled WGS sequence"/>
</dbReference>
<dbReference type="PRINTS" id="PR00420">
    <property type="entry name" value="RNGMNOXGNASE"/>
</dbReference>
<keyword evidence="3" id="KW-0560">Oxidoreductase</keyword>
<dbReference type="SUPFAM" id="SSF51905">
    <property type="entry name" value="FAD/NAD(P)-binding domain"/>
    <property type="match status" value="1"/>
</dbReference>
<reference evidence="6 7" key="1">
    <citation type="submission" date="2016-03" db="EMBL/GenBank/DDBJ databases">
        <title>Draft genome sequence of the Fonsecaea monophora CBS 269.37.</title>
        <authorList>
            <person name="Bombassaro A."/>
            <person name="Vinicius W.A."/>
            <person name="De Hoog S."/>
            <person name="Sun J."/>
            <person name="Souza E.M."/>
            <person name="Raittz R.T."/>
            <person name="Costa F."/>
            <person name="Leao A.C."/>
            <person name="Tadra-Sfeir M.Z."/>
            <person name="Baura V."/>
            <person name="Balsanelli E."/>
            <person name="Pedrosa F.O."/>
            <person name="Moreno L.F."/>
            <person name="Steffens M.B."/>
            <person name="Xi L."/>
            <person name="Bocca A.L."/>
            <person name="Felipe M.S."/>
            <person name="Teixeira M."/>
            <person name="Telles Filho F.Q."/>
            <person name="Azevedo C.M."/>
            <person name="Gomes R."/>
            <person name="Vicente V.A."/>
        </authorList>
    </citation>
    <scope>NUCLEOTIDE SEQUENCE [LARGE SCALE GENOMIC DNA]</scope>
    <source>
        <strain evidence="6 7">CBS 269.37</strain>
    </source>
</reference>
<comment type="caution">
    <text evidence="6">The sequence shown here is derived from an EMBL/GenBank/DDBJ whole genome shotgun (WGS) entry which is preliminary data.</text>
</comment>
<dbReference type="Pfam" id="PF01494">
    <property type="entry name" value="FAD_binding_3"/>
    <property type="match status" value="1"/>
</dbReference>
<sequence length="952" mass="107217">MKALKLVVAKTAGLEGQPGRIEVKKLAEGASNKVMTATVGRRRFIVKVPDPVVPRRLITASEVATLDFLRAELNLPVPKVLAWSDNNDNTVGCEYMILEEAVGADLKSTWPRLSVKQRIGVVDQIITIQERLLEASKRFQGYGSLYFTEDAAKFKFRRQIEVSAANSSRFIIGPLAHGHFMESVLWESDFDSGPWYTPNDYLDSLARSSLLQINSRAHEETDVIPSRPLSFPIKPVSDLSNAAVRQMLELVRTITPHIVPRSPDRCLPLLWHRDLHDGNIFVSDEGKVTSIIDWQDANVLPLFLAIRKPQFLDLADDAQLFELPKGLKEMSLSVRSETWERFNKTMLQGYYLSHFRENIPPVAAIYDDKQINPIRRQIGIYARTSDGHDADALMLRNTLLRVQQNWSKLAENDQIESAPSCPIHFNHDEREKHYEDARRLNGFRDILEASDISATFPLEGWVPVDLFNGCKNSLRKVIREVMESLENQREREEFQVKDKDPGSLSRIEEEMSSTSKPWALIVGAGPSGLLLGLMLAKKGIPVHLIDMSVKLDEQPRATHYGSPAMYELRRAGIVDDLRAQGFMPDGVCWRKLDGTYLAGMKMGVEDDPDRMVCLPLNRLGKILMDHIGRQPTATVSWGHKVVSVGQDDQRAWVVCETPEGEKRLEAEYIIGCDGANSQVRRSLFGDKEFPGKTWDEQIVATNRPKTYYDFDKFGWLDSNFIIDPEHWYMAAKIGKDGLYRVTYGEKPGLTNDQLRERQPWKFETMLPGHPKPDEYRIVNFSPYRIHQRLAPSMRVGRFCLAADAAHLCNPFGGMGLTGGIVDIGGLYDCLAGIYAGLADESILDKYSEIRRQKYNEVVNPISSANIVRLFGQDPDKALENDEFLKMCQRAEADEEFAKVFRSGADVLKHDFTQYYRKASTNGDVEGGGANGHVDLDKDLASSVKVAAAGVTD</sequence>
<dbReference type="GO" id="GO:0005739">
    <property type="term" value="C:mitochondrion"/>
    <property type="evidence" value="ECO:0007669"/>
    <property type="project" value="TreeGrafter"/>
</dbReference>
<dbReference type="InterPro" id="IPR051035">
    <property type="entry name" value="Mito_inheritance_9"/>
</dbReference>
<dbReference type="OrthoDB" id="2968323at2759"/>
<dbReference type="RefSeq" id="XP_022506683.1">
    <property type="nucleotide sequence ID" value="XM_022661021.1"/>
</dbReference>
<dbReference type="Gene3D" id="3.50.50.60">
    <property type="entry name" value="FAD/NAD(P)-binding domain"/>
    <property type="match status" value="1"/>
</dbReference>
<dbReference type="GO" id="GO:0071949">
    <property type="term" value="F:FAD binding"/>
    <property type="evidence" value="ECO:0007669"/>
    <property type="project" value="InterPro"/>
</dbReference>
<proteinExistence type="predicted"/>
<feature type="domain" description="Aminoglycoside phosphotransferase" evidence="5">
    <location>
        <begin position="259"/>
        <end position="299"/>
    </location>
</feature>
<dbReference type="EMBL" id="LVKK01000144">
    <property type="protein sequence ID" value="OAG34731.1"/>
    <property type="molecule type" value="Genomic_DNA"/>
</dbReference>
<dbReference type="GO" id="GO:0016491">
    <property type="term" value="F:oxidoreductase activity"/>
    <property type="evidence" value="ECO:0007669"/>
    <property type="project" value="UniProtKB-KW"/>
</dbReference>
<evidence type="ECO:0000313" key="7">
    <source>
        <dbReference type="Proteomes" id="UP000077002"/>
    </source>
</evidence>
<dbReference type="Gene3D" id="3.30.70.2450">
    <property type="match status" value="1"/>
</dbReference>
<feature type="domain" description="FAD-binding" evidence="4">
    <location>
        <begin position="520"/>
        <end position="858"/>
    </location>
</feature>
<evidence type="ECO:0000259" key="4">
    <source>
        <dbReference type="Pfam" id="PF01494"/>
    </source>
</evidence>
<dbReference type="InterPro" id="IPR036188">
    <property type="entry name" value="FAD/NAD-bd_sf"/>
</dbReference>